<name>A0A5S6QM75_TRIMR</name>
<dbReference type="STRING" id="70415.A0A5S6QM75"/>
<dbReference type="Proteomes" id="UP000046395">
    <property type="component" value="Unassembled WGS sequence"/>
</dbReference>
<accession>A0A5S6QM75</accession>
<keyword evidence="1" id="KW-1185">Reference proteome</keyword>
<proteinExistence type="predicted"/>
<evidence type="ECO:0000313" key="2">
    <source>
        <dbReference type="WBParaSite" id="TMUE_2000008441.1"/>
    </source>
</evidence>
<dbReference type="WBParaSite" id="TMUE_2000008441.1">
    <property type="protein sequence ID" value="TMUE_2000008441.1"/>
    <property type="gene ID" value="WBGene00295150"/>
</dbReference>
<organism evidence="1 2">
    <name type="scientific">Trichuris muris</name>
    <name type="common">Mouse whipworm</name>
    <dbReference type="NCBI Taxonomy" id="70415"/>
    <lineage>
        <taxon>Eukaryota</taxon>
        <taxon>Metazoa</taxon>
        <taxon>Ecdysozoa</taxon>
        <taxon>Nematoda</taxon>
        <taxon>Enoplea</taxon>
        <taxon>Dorylaimia</taxon>
        <taxon>Trichinellida</taxon>
        <taxon>Trichuridae</taxon>
        <taxon>Trichuris</taxon>
    </lineage>
</organism>
<evidence type="ECO:0000313" key="1">
    <source>
        <dbReference type="Proteomes" id="UP000046395"/>
    </source>
</evidence>
<dbReference type="AlphaFoldDB" id="A0A5S6QM75"/>
<protein>
    <submittedName>
        <fullName evidence="2">Uncharacterized protein</fullName>
    </submittedName>
</protein>
<sequence length="130" mass="14211">MKVAHLPLNNVSYSDIKILLGQDVKELTENVAATKAKSDAKLHAAYKKCMLGWSMSRPNLPSDQQAMMYSCIVNDENGVGIVMAQEFRNFNALEGLGDKLDKCRKILHASAKNGGLNLMTSIPGVLLLFS</sequence>
<reference evidence="2" key="1">
    <citation type="submission" date="2019-12" db="UniProtKB">
        <authorList>
            <consortium name="WormBaseParasite"/>
        </authorList>
    </citation>
    <scope>IDENTIFICATION</scope>
</reference>